<keyword evidence="2 4" id="KW-0012">Acyltransferase</keyword>
<reference evidence="4" key="2">
    <citation type="submission" date="2021-09" db="EMBL/GenBank/DDBJ databases">
        <authorList>
            <person name="Gilroy R."/>
        </authorList>
    </citation>
    <scope>NUCLEOTIDE SEQUENCE</scope>
    <source>
        <strain evidence="4">CHK124-7917</strain>
    </source>
</reference>
<dbReference type="EMBL" id="DYWQ01000136">
    <property type="protein sequence ID" value="HJF45875.1"/>
    <property type="molecule type" value="Genomic_DNA"/>
</dbReference>
<sequence length="150" mass="16524">MSDATIRPVTDRTPELVSQLARVWERAVRSTHAFLTEEGIAEIRPFVPQAIQGVGALAVAERDDAPIGFMGVEDGRLEMLFLDPDARGQGLGRALLSHGIGRLGVTELTVNEQNPQAVGFYEHMGFSTCHRTETDEEGCPYPLLYMRLGR</sequence>
<dbReference type="InterPro" id="IPR000182">
    <property type="entry name" value="GNAT_dom"/>
</dbReference>
<evidence type="ECO:0000313" key="4">
    <source>
        <dbReference type="EMBL" id="HJF45875.1"/>
    </source>
</evidence>
<dbReference type="SUPFAM" id="SSF55729">
    <property type="entry name" value="Acyl-CoA N-acyltransferases (Nat)"/>
    <property type="match status" value="1"/>
</dbReference>
<gene>
    <name evidence="4" type="ORF">K8U72_08870</name>
</gene>
<dbReference type="Pfam" id="PF13673">
    <property type="entry name" value="Acetyltransf_10"/>
    <property type="match status" value="1"/>
</dbReference>
<dbReference type="PROSITE" id="PS51186">
    <property type="entry name" value="GNAT"/>
    <property type="match status" value="1"/>
</dbReference>
<keyword evidence="1 4" id="KW-0808">Transferase</keyword>
<feature type="domain" description="N-acetyltransferase" evidence="3">
    <location>
        <begin position="4"/>
        <end position="150"/>
    </location>
</feature>
<dbReference type="PANTHER" id="PTHR43800:SF1">
    <property type="entry name" value="PEPTIDYL-LYSINE N-ACETYLTRANSFERASE YJAB"/>
    <property type="match status" value="1"/>
</dbReference>
<name>A0A921GGN4_9ACTN</name>
<dbReference type="EC" id="2.3.1.-" evidence="4"/>
<evidence type="ECO:0000313" key="5">
    <source>
        <dbReference type="Proteomes" id="UP000697330"/>
    </source>
</evidence>
<evidence type="ECO:0000259" key="3">
    <source>
        <dbReference type="PROSITE" id="PS51186"/>
    </source>
</evidence>
<dbReference type="RefSeq" id="WP_274959540.1">
    <property type="nucleotide sequence ID" value="NZ_DYWQ01000136.1"/>
</dbReference>
<dbReference type="GO" id="GO:0016747">
    <property type="term" value="F:acyltransferase activity, transferring groups other than amino-acyl groups"/>
    <property type="evidence" value="ECO:0007669"/>
    <property type="project" value="InterPro"/>
</dbReference>
<proteinExistence type="predicted"/>
<dbReference type="Proteomes" id="UP000697330">
    <property type="component" value="Unassembled WGS sequence"/>
</dbReference>
<evidence type="ECO:0000256" key="2">
    <source>
        <dbReference type="ARBA" id="ARBA00023315"/>
    </source>
</evidence>
<organism evidence="4 5">
    <name type="scientific">Thermophilibacter provencensis</name>
    <dbReference type="NCBI Taxonomy" id="1852386"/>
    <lineage>
        <taxon>Bacteria</taxon>
        <taxon>Bacillati</taxon>
        <taxon>Actinomycetota</taxon>
        <taxon>Coriobacteriia</taxon>
        <taxon>Coriobacteriales</taxon>
        <taxon>Atopobiaceae</taxon>
        <taxon>Thermophilibacter</taxon>
    </lineage>
</organism>
<accession>A0A921GGN4</accession>
<dbReference type="CDD" id="cd04301">
    <property type="entry name" value="NAT_SF"/>
    <property type="match status" value="1"/>
</dbReference>
<reference evidence="4" key="1">
    <citation type="journal article" date="2021" name="PeerJ">
        <title>Extensive microbial diversity within the chicken gut microbiome revealed by metagenomics and culture.</title>
        <authorList>
            <person name="Gilroy R."/>
            <person name="Ravi A."/>
            <person name="Getino M."/>
            <person name="Pursley I."/>
            <person name="Horton D.L."/>
            <person name="Alikhan N.F."/>
            <person name="Baker D."/>
            <person name="Gharbi K."/>
            <person name="Hall N."/>
            <person name="Watson M."/>
            <person name="Adriaenssens E.M."/>
            <person name="Foster-Nyarko E."/>
            <person name="Jarju S."/>
            <person name="Secka A."/>
            <person name="Antonio M."/>
            <person name="Oren A."/>
            <person name="Chaudhuri R.R."/>
            <person name="La Ragione R."/>
            <person name="Hildebrand F."/>
            <person name="Pallen M.J."/>
        </authorList>
    </citation>
    <scope>NUCLEOTIDE SEQUENCE</scope>
    <source>
        <strain evidence="4">CHK124-7917</strain>
    </source>
</reference>
<dbReference type="InterPro" id="IPR016181">
    <property type="entry name" value="Acyl_CoA_acyltransferase"/>
</dbReference>
<protein>
    <submittedName>
        <fullName evidence="4">GNAT family N-acetyltransferase</fullName>
        <ecNumber evidence="4">2.3.1.-</ecNumber>
    </submittedName>
</protein>
<comment type="caution">
    <text evidence="4">The sequence shown here is derived from an EMBL/GenBank/DDBJ whole genome shotgun (WGS) entry which is preliminary data.</text>
</comment>
<dbReference type="Gene3D" id="3.40.630.30">
    <property type="match status" value="1"/>
</dbReference>
<dbReference type="PANTHER" id="PTHR43800">
    <property type="entry name" value="PEPTIDYL-LYSINE N-ACETYLTRANSFERASE YJAB"/>
    <property type="match status" value="1"/>
</dbReference>
<dbReference type="AlphaFoldDB" id="A0A921GGN4"/>
<evidence type="ECO:0000256" key="1">
    <source>
        <dbReference type="ARBA" id="ARBA00022679"/>
    </source>
</evidence>